<gene>
    <name evidence="1" type="ORF">EIN_430210</name>
</gene>
<dbReference type="SUPFAM" id="SSF52047">
    <property type="entry name" value="RNI-like"/>
    <property type="match status" value="1"/>
</dbReference>
<accession>A0A0A1UF58</accession>
<reference evidence="1 2" key="1">
    <citation type="submission" date="2012-10" db="EMBL/GenBank/DDBJ databases">
        <authorList>
            <person name="Zafar N."/>
            <person name="Inman J."/>
            <person name="Hall N."/>
            <person name="Lorenzi H."/>
            <person name="Caler E."/>
        </authorList>
    </citation>
    <scope>NUCLEOTIDE SEQUENCE [LARGE SCALE GENOMIC DNA]</scope>
    <source>
        <strain evidence="1 2">IP1</strain>
    </source>
</reference>
<dbReference type="KEGG" id="eiv:EIN_430210"/>
<proteinExistence type="predicted"/>
<keyword evidence="2" id="KW-1185">Reference proteome</keyword>
<dbReference type="Gene3D" id="3.80.10.10">
    <property type="entry name" value="Ribonuclease Inhibitor"/>
    <property type="match status" value="1"/>
</dbReference>
<evidence type="ECO:0000313" key="2">
    <source>
        <dbReference type="Proteomes" id="UP000014680"/>
    </source>
</evidence>
<dbReference type="EMBL" id="KB206168">
    <property type="protein sequence ID" value="ELP95225.1"/>
    <property type="molecule type" value="Genomic_DNA"/>
</dbReference>
<dbReference type="OrthoDB" id="27278at2759"/>
<sequence>MTTLSPLHVYCVLEFLSISDIKKISFINKRLSHILVHSPYLFSSSFQNLTPKAIYVSGDLTDNFQLNFSHIRFMDVHIGSENISVSYPIVNDEKTNDVDTEYSDSASDSENYKDVSIVPAIDPDFDEMMRDSFEPQKHKVRSLRVFLPTKCLVSLKPFSNLEKLTLCYDLLPTVFKKPLSSPEFAEDPETKFWKSVPNDFCRVVGAPLPLPQIVLDFLKALGPFCKKVVTPNVANYTQKTFGYMESMKDITFYLKQHIHPTTIPHLADNVILSSEVVDFVSHRLAGKKMSYTVFTQKYFPHFVKCSHVVEIHSAQNVFSRGQLVTIKTPSTVNSLVYKEEPPTLQKSFDFSLFTQLVSLDLSATQFVVRKVALPTSLKELSVDCFTKRMSDLGEIPNSVTMLTLRQFIDTEIVLPPAVEVLDLRWFGHCVAIANLEFLTKLVKMDIRGFKVRHLSFPSSLQSLTISCCHKLESVDDYNTIFDLHPTIEDCPLIAFN</sequence>
<dbReference type="GeneID" id="14894140"/>
<protein>
    <submittedName>
        <fullName evidence="1">Uncharacterized protein</fullName>
    </submittedName>
</protein>
<organism evidence="1 2">
    <name type="scientific">Entamoeba invadens IP1</name>
    <dbReference type="NCBI Taxonomy" id="370355"/>
    <lineage>
        <taxon>Eukaryota</taxon>
        <taxon>Amoebozoa</taxon>
        <taxon>Evosea</taxon>
        <taxon>Archamoebae</taxon>
        <taxon>Mastigamoebida</taxon>
        <taxon>Entamoebidae</taxon>
        <taxon>Entamoeba</taxon>
    </lineage>
</organism>
<dbReference type="OMA" id="YFCISDV"/>
<dbReference type="InterPro" id="IPR032675">
    <property type="entry name" value="LRR_dom_sf"/>
</dbReference>
<evidence type="ECO:0000313" key="1">
    <source>
        <dbReference type="EMBL" id="ELP95225.1"/>
    </source>
</evidence>
<dbReference type="AlphaFoldDB" id="A0A0A1UF58"/>
<dbReference type="RefSeq" id="XP_004261996.1">
    <property type="nucleotide sequence ID" value="XM_004261948.1"/>
</dbReference>
<dbReference type="VEuPathDB" id="AmoebaDB:EIN_430210"/>
<dbReference type="Proteomes" id="UP000014680">
    <property type="component" value="Unassembled WGS sequence"/>
</dbReference>
<name>A0A0A1UF58_ENTIV</name>